<comment type="caution">
    <text evidence="9">The sequence shown here is derived from an EMBL/GenBank/DDBJ whole genome shotgun (WGS) entry which is preliminary data.</text>
</comment>
<name>A0ABQ6MJ42_9STRA</name>
<evidence type="ECO:0000256" key="2">
    <source>
        <dbReference type="ARBA" id="ARBA00006217"/>
    </source>
</evidence>
<evidence type="ECO:0000256" key="1">
    <source>
        <dbReference type="ARBA" id="ARBA00001947"/>
    </source>
</evidence>
<evidence type="ECO:0000256" key="4">
    <source>
        <dbReference type="ARBA" id="ARBA00022723"/>
    </source>
</evidence>
<dbReference type="Gene3D" id="3.40.50.300">
    <property type="entry name" value="P-loop containing nucleotide triphosphate hydrolases"/>
    <property type="match status" value="1"/>
</dbReference>
<comment type="similarity">
    <text evidence="2 8">Belongs to the beta-class carbonic anhydrase family.</text>
</comment>
<dbReference type="SMART" id="SM00947">
    <property type="entry name" value="Pro_CA"/>
    <property type="match status" value="1"/>
</dbReference>
<evidence type="ECO:0000256" key="3">
    <source>
        <dbReference type="ARBA" id="ARBA00012925"/>
    </source>
</evidence>
<evidence type="ECO:0000256" key="7">
    <source>
        <dbReference type="ARBA" id="ARBA00048348"/>
    </source>
</evidence>
<dbReference type="EMBL" id="BRYB01001514">
    <property type="protein sequence ID" value="GMI27458.1"/>
    <property type="molecule type" value="Genomic_DNA"/>
</dbReference>
<keyword evidence="6 8" id="KW-0456">Lyase</keyword>
<evidence type="ECO:0000313" key="10">
    <source>
        <dbReference type="Proteomes" id="UP001165060"/>
    </source>
</evidence>
<dbReference type="InterPro" id="IPR036874">
    <property type="entry name" value="Carbonic_anhydrase_sf"/>
</dbReference>
<evidence type="ECO:0000256" key="8">
    <source>
        <dbReference type="RuleBase" id="RU003956"/>
    </source>
</evidence>
<sequence length="329" mass="36437">YTELIKDPIGTVKNLYKQLGYPFTPEYEAALKEYIAENERERAALKSKGSKNLHTYTLEEFGLEKEQVEDNLSWYKKKYFNPPATTSASPPAEASHATLSNLIRGYQRFRSSDYVQHANTFSALANSQAPPVMVVACADSRVDPSVVFNAAPGELFCLRNVANLVPPYCPDGKLHGVSSGLEYAVNVLKVQHIVVMQFLGEQFLGEQFLGEQFLGEQFLGEQFLGVRLLGVRLLGVRLLGVRLLGGHGKCGGVCACLQGADLAPELREFVGPWVAMLKDAREKVLKSGTINPQYALELEGIELSLRNLMSFPFVKRAVEEGRLQLHGAW</sequence>
<keyword evidence="10" id="KW-1185">Reference proteome</keyword>
<organism evidence="9 10">
    <name type="scientific">Tetraparma gracilis</name>
    <dbReference type="NCBI Taxonomy" id="2962635"/>
    <lineage>
        <taxon>Eukaryota</taxon>
        <taxon>Sar</taxon>
        <taxon>Stramenopiles</taxon>
        <taxon>Ochrophyta</taxon>
        <taxon>Bolidophyceae</taxon>
        <taxon>Parmales</taxon>
        <taxon>Triparmaceae</taxon>
        <taxon>Tetraparma</taxon>
    </lineage>
</organism>
<protein>
    <recommendedName>
        <fullName evidence="3 8">Carbonic anhydrase</fullName>
        <ecNumber evidence="3 8">4.2.1.1</ecNumber>
    </recommendedName>
    <alternativeName>
        <fullName evidence="8">Carbonate dehydratase</fullName>
    </alternativeName>
</protein>
<dbReference type="Gene3D" id="3.40.1050.10">
    <property type="entry name" value="Carbonic anhydrase"/>
    <property type="match status" value="2"/>
</dbReference>
<reference evidence="9 10" key="1">
    <citation type="journal article" date="2023" name="Commun. Biol.">
        <title>Genome analysis of Parmales, the sister group of diatoms, reveals the evolutionary specialization of diatoms from phago-mixotrophs to photoautotrophs.</title>
        <authorList>
            <person name="Ban H."/>
            <person name="Sato S."/>
            <person name="Yoshikawa S."/>
            <person name="Yamada K."/>
            <person name="Nakamura Y."/>
            <person name="Ichinomiya M."/>
            <person name="Sato N."/>
            <person name="Blanc-Mathieu R."/>
            <person name="Endo H."/>
            <person name="Kuwata A."/>
            <person name="Ogata H."/>
        </authorList>
    </citation>
    <scope>NUCLEOTIDE SEQUENCE [LARGE SCALE GENOMIC DNA]</scope>
</reference>
<evidence type="ECO:0000256" key="6">
    <source>
        <dbReference type="ARBA" id="ARBA00023239"/>
    </source>
</evidence>
<comment type="function">
    <text evidence="8">Reversible hydration of carbon dioxide.</text>
</comment>
<comment type="catalytic activity">
    <reaction evidence="7 8">
        <text>hydrogencarbonate + H(+) = CO2 + H2O</text>
        <dbReference type="Rhea" id="RHEA:10748"/>
        <dbReference type="ChEBI" id="CHEBI:15377"/>
        <dbReference type="ChEBI" id="CHEBI:15378"/>
        <dbReference type="ChEBI" id="CHEBI:16526"/>
        <dbReference type="ChEBI" id="CHEBI:17544"/>
        <dbReference type="EC" id="4.2.1.1"/>
    </reaction>
</comment>
<accession>A0ABQ6MJ42</accession>
<dbReference type="PANTHER" id="PTHR11002:SF76">
    <property type="entry name" value="CARBONIC ANHYDRASE"/>
    <property type="match status" value="1"/>
</dbReference>
<feature type="non-terminal residue" evidence="9">
    <location>
        <position position="1"/>
    </location>
</feature>
<dbReference type="InterPro" id="IPR015892">
    <property type="entry name" value="Carbonic_anhydrase_CS"/>
</dbReference>
<comment type="cofactor">
    <cofactor evidence="1">
        <name>Zn(2+)</name>
        <dbReference type="ChEBI" id="CHEBI:29105"/>
    </cofactor>
</comment>
<dbReference type="InterPro" id="IPR027417">
    <property type="entry name" value="P-loop_NTPase"/>
</dbReference>
<dbReference type="EC" id="4.2.1.1" evidence="3 8"/>
<keyword evidence="4" id="KW-0479">Metal-binding</keyword>
<dbReference type="PROSITE" id="PS00704">
    <property type="entry name" value="PROK_CO2_ANHYDRASE_1"/>
    <property type="match status" value="1"/>
</dbReference>
<evidence type="ECO:0000256" key="5">
    <source>
        <dbReference type="ARBA" id="ARBA00022833"/>
    </source>
</evidence>
<dbReference type="InterPro" id="IPR001765">
    <property type="entry name" value="Carbonic_anhydrase"/>
</dbReference>
<proteinExistence type="inferred from homology"/>
<dbReference type="Proteomes" id="UP001165060">
    <property type="component" value="Unassembled WGS sequence"/>
</dbReference>
<keyword evidence="5 8" id="KW-0862">Zinc</keyword>
<evidence type="ECO:0000313" key="9">
    <source>
        <dbReference type="EMBL" id="GMI27458.1"/>
    </source>
</evidence>
<dbReference type="PANTHER" id="PTHR11002">
    <property type="entry name" value="CARBONIC ANHYDRASE"/>
    <property type="match status" value="1"/>
</dbReference>
<gene>
    <name evidence="9" type="ORF">TeGR_g8644</name>
</gene>
<dbReference type="Pfam" id="PF00484">
    <property type="entry name" value="Pro_CA"/>
    <property type="match status" value="2"/>
</dbReference>
<dbReference type="SUPFAM" id="SSF53056">
    <property type="entry name" value="beta-carbonic anhydrase, cab"/>
    <property type="match status" value="2"/>
</dbReference>